<dbReference type="AlphaFoldDB" id="A0A645HWH1"/>
<name>A0A645HWH1_9ZZZZ</name>
<reference evidence="1" key="1">
    <citation type="submission" date="2019-08" db="EMBL/GenBank/DDBJ databases">
        <authorList>
            <person name="Kucharzyk K."/>
            <person name="Murdoch R.W."/>
            <person name="Higgins S."/>
            <person name="Loffler F."/>
        </authorList>
    </citation>
    <scope>NUCLEOTIDE SEQUENCE</scope>
</reference>
<protein>
    <submittedName>
        <fullName evidence="1">Uncharacterized protein</fullName>
    </submittedName>
</protein>
<dbReference type="EMBL" id="VSSQ01101005">
    <property type="protein sequence ID" value="MPN42936.1"/>
    <property type="molecule type" value="Genomic_DNA"/>
</dbReference>
<proteinExistence type="predicted"/>
<accession>A0A645HWH1</accession>
<sequence length="53" mass="5782">MAIAIIVIPINSARFIIPVSELLSTKAKVASFPLGNILEVNSIRELFPSINIF</sequence>
<evidence type="ECO:0000313" key="1">
    <source>
        <dbReference type="EMBL" id="MPN42936.1"/>
    </source>
</evidence>
<gene>
    <name evidence="1" type="ORF">SDC9_190494</name>
</gene>
<organism evidence="1">
    <name type="scientific">bioreactor metagenome</name>
    <dbReference type="NCBI Taxonomy" id="1076179"/>
    <lineage>
        <taxon>unclassified sequences</taxon>
        <taxon>metagenomes</taxon>
        <taxon>ecological metagenomes</taxon>
    </lineage>
</organism>
<comment type="caution">
    <text evidence="1">The sequence shown here is derived from an EMBL/GenBank/DDBJ whole genome shotgun (WGS) entry which is preliminary data.</text>
</comment>